<name>A0A0F8YP38_9ZZZZ</name>
<feature type="non-terminal residue" evidence="1">
    <location>
        <position position="1"/>
    </location>
</feature>
<reference evidence="1" key="1">
    <citation type="journal article" date="2015" name="Nature">
        <title>Complex archaea that bridge the gap between prokaryotes and eukaryotes.</title>
        <authorList>
            <person name="Spang A."/>
            <person name="Saw J.H."/>
            <person name="Jorgensen S.L."/>
            <person name="Zaremba-Niedzwiedzka K."/>
            <person name="Martijn J."/>
            <person name="Lind A.E."/>
            <person name="van Eijk R."/>
            <person name="Schleper C."/>
            <person name="Guy L."/>
            <person name="Ettema T.J."/>
        </authorList>
    </citation>
    <scope>NUCLEOTIDE SEQUENCE</scope>
</reference>
<organism evidence="1">
    <name type="scientific">marine sediment metagenome</name>
    <dbReference type="NCBI Taxonomy" id="412755"/>
    <lineage>
        <taxon>unclassified sequences</taxon>
        <taxon>metagenomes</taxon>
        <taxon>ecological metagenomes</taxon>
    </lineage>
</organism>
<gene>
    <name evidence="1" type="ORF">LCGC14_2796250</name>
</gene>
<evidence type="ECO:0000313" key="1">
    <source>
        <dbReference type="EMBL" id="KKK83152.1"/>
    </source>
</evidence>
<dbReference type="EMBL" id="LAZR01052356">
    <property type="protein sequence ID" value="KKK83152.1"/>
    <property type="molecule type" value="Genomic_DNA"/>
</dbReference>
<accession>A0A0F8YP38</accession>
<proteinExistence type="predicted"/>
<sequence length="410" mass="46853">RLFKEWQPAIRKDEGLRDLVHQMNVIEPLPESNDQNMRQIDLHSGRAGGIIEHASGLLMARPSLHAEPPSNITEDQRMAEQVERVGAALFERELIANDFWPAVGRDMLIYGRAFLKSMPLQSVWTMQEGYPVRESKEDSRKYLDRIRKWKESEGKFPFIIQHIPVLSILPMLNNNDQVMATVEVKYVTAKVLADEMGSTVVSDLLRRRVIKWYDELPVVEYIDTEWIAYALGGTEPRDRGQVEPLHQGTRKYELLRAWKHGLGKHPVVMVPGIRTELPEYQFHFKSFLGDAKEALETYDFLLSRLASMVWAYYLPSYEWKLVASSAQFSGRDRPILTVNLGGVTVTYADETLDTLPIPQGLPDATLLLQRADDDIQRATFDDVLFGRVEGNVAGHQVNLRINMSKQALKP</sequence>
<dbReference type="AlphaFoldDB" id="A0A0F8YP38"/>
<protein>
    <submittedName>
        <fullName evidence="1">Uncharacterized protein</fullName>
    </submittedName>
</protein>
<feature type="non-terminal residue" evidence="1">
    <location>
        <position position="410"/>
    </location>
</feature>
<comment type="caution">
    <text evidence="1">The sequence shown here is derived from an EMBL/GenBank/DDBJ whole genome shotgun (WGS) entry which is preliminary data.</text>
</comment>